<accession>A0AA46I656</accession>
<dbReference type="InterPro" id="IPR055170">
    <property type="entry name" value="GFO_IDH_MocA-like_dom"/>
</dbReference>
<dbReference type="SUPFAM" id="SSF55347">
    <property type="entry name" value="Glyceraldehyde-3-phosphate dehydrogenase-like, C-terminal domain"/>
    <property type="match status" value="1"/>
</dbReference>
<dbReference type="Pfam" id="PF01408">
    <property type="entry name" value="GFO_IDH_MocA"/>
    <property type="match status" value="1"/>
</dbReference>
<proteinExistence type="predicted"/>
<sequence>MNIGIVGSGKIVNTCLEAISNIKNIMCTAICVREKSYYKDFELSKKFNIKNIYTNYDEMLNDSNINFIYIGIINNLHYEYTKKALENNKNVICEKPFTNNDDELKNLTILAKSKKLFLFEAITTLYSPNFIYLKKNIDKIGPIKIIQCNYSQYSSRYDSYLNKIVLPAFNPELNGGALYDINVYNIHIINNLFGMPNSVQYNANLGFNGIDTSGVLTIIYDNFIAISIGAKDSSSPSFITIQGEKGYLKIDGPPNECKSIKGLIDNNLISYNYNEYENRMVYEFIAFYNIFITKDYNKCYNYLEHSINVMNILTTASKQINLFNK</sequence>
<dbReference type="Proteomes" id="UP000294678">
    <property type="component" value="Unassembled WGS sequence"/>
</dbReference>
<dbReference type="PANTHER" id="PTHR43054">
    <property type="match status" value="1"/>
</dbReference>
<organism evidence="3 4">
    <name type="scientific">Hypnocyclicus thermotrophus</name>
    <dbReference type="NCBI Taxonomy" id="1627895"/>
    <lineage>
        <taxon>Bacteria</taxon>
        <taxon>Fusobacteriati</taxon>
        <taxon>Fusobacteriota</taxon>
        <taxon>Fusobacteriia</taxon>
        <taxon>Fusobacteriales</taxon>
        <taxon>Fusobacteriaceae</taxon>
        <taxon>Hypnocyclicus</taxon>
    </lineage>
</organism>
<reference evidence="3 4" key="1">
    <citation type="submission" date="2019-03" db="EMBL/GenBank/DDBJ databases">
        <title>Genomic Encyclopedia of Type Strains, Phase IV (KMG-IV): sequencing the most valuable type-strain genomes for metagenomic binning, comparative biology and taxonomic classification.</title>
        <authorList>
            <person name="Goeker M."/>
        </authorList>
    </citation>
    <scope>NUCLEOTIDE SEQUENCE [LARGE SCALE GENOMIC DNA]</scope>
    <source>
        <strain evidence="3 4">DSM 100055</strain>
    </source>
</reference>
<keyword evidence="4" id="KW-1185">Reference proteome</keyword>
<dbReference type="SUPFAM" id="SSF51735">
    <property type="entry name" value="NAD(P)-binding Rossmann-fold domains"/>
    <property type="match status" value="1"/>
</dbReference>
<dbReference type="InterPro" id="IPR036291">
    <property type="entry name" value="NAD(P)-bd_dom_sf"/>
</dbReference>
<dbReference type="InterPro" id="IPR000683">
    <property type="entry name" value="Gfo/Idh/MocA-like_OxRdtase_N"/>
</dbReference>
<comment type="caution">
    <text evidence="3">The sequence shown here is derived from an EMBL/GenBank/DDBJ whole genome shotgun (WGS) entry which is preliminary data.</text>
</comment>
<evidence type="ECO:0000259" key="1">
    <source>
        <dbReference type="Pfam" id="PF01408"/>
    </source>
</evidence>
<gene>
    <name evidence="3" type="ORF">EV215_0661</name>
</gene>
<dbReference type="GO" id="GO:0000166">
    <property type="term" value="F:nucleotide binding"/>
    <property type="evidence" value="ECO:0007669"/>
    <property type="project" value="InterPro"/>
</dbReference>
<dbReference type="EMBL" id="SOBG01000002">
    <property type="protein sequence ID" value="TDT71968.1"/>
    <property type="molecule type" value="Genomic_DNA"/>
</dbReference>
<dbReference type="Gene3D" id="3.40.50.720">
    <property type="entry name" value="NAD(P)-binding Rossmann-like Domain"/>
    <property type="match status" value="1"/>
</dbReference>
<dbReference type="PANTHER" id="PTHR43054:SF1">
    <property type="entry name" value="SCYLLO-INOSITOL 2-DEHYDROGENASE (NADP(+)) IOLU"/>
    <property type="match status" value="1"/>
</dbReference>
<evidence type="ECO:0000313" key="4">
    <source>
        <dbReference type="Proteomes" id="UP000294678"/>
    </source>
</evidence>
<feature type="domain" description="GFO/IDH/MocA-like oxidoreductase" evidence="2">
    <location>
        <begin position="139"/>
        <end position="248"/>
    </location>
</feature>
<dbReference type="Pfam" id="PF22725">
    <property type="entry name" value="GFO_IDH_MocA_C3"/>
    <property type="match status" value="1"/>
</dbReference>
<name>A0AA46I656_9FUSO</name>
<protein>
    <submittedName>
        <fullName evidence="3">Dehydrogenase</fullName>
    </submittedName>
</protein>
<evidence type="ECO:0000259" key="2">
    <source>
        <dbReference type="Pfam" id="PF22725"/>
    </source>
</evidence>
<dbReference type="RefSeq" id="WP_134112555.1">
    <property type="nucleotide sequence ID" value="NZ_SOBG01000002.1"/>
</dbReference>
<feature type="domain" description="Gfo/Idh/MocA-like oxidoreductase N-terminal" evidence="1">
    <location>
        <begin position="1"/>
        <end position="118"/>
    </location>
</feature>
<dbReference type="AlphaFoldDB" id="A0AA46I656"/>
<evidence type="ECO:0000313" key="3">
    <source>
        <dbReference type="EMBL" id="TDT71968.1"/>
    </source>
</evidence>
<dbReference type="Gene3D" id="3.30.360.10">
    <property type="entry name" value="Dihydrodipicolinate Reductase, domain 2"/>
    <property type="match status" value="1"/>
</dbReference>